<dbReference type="EMBL" id="CADCTY010001769">
    <property type="protein sequence ID" value="CAA9385716.1"/>
    <property type="molecule type" value="Genomic_DNA"/>
</dbReference>
<organism evidence="1">
    <name type="scientific">uncultured Leptolyngbya sp</name>
    <dbReference type="NCBI Taxonomy" id="332963"/>
    <lineage>
        <taxon>Bacteria</taxon>
        <taxon>Bacillati</taxon>
        <taxon>Cyanobacteriota</taxon>
        <taxon>Cyanophyceae</taxon>
        <taxon>Leptolyngbyales</taxon>
        <taxon>Leptolyngbyaceae</taxon>
        <taxon>Leptolyngbya group</taxon>
        <taxon>Leptolyngbya</taxon>
        <taxon>environmental samples</taxon>
    </lineage>
</organism>
<protein>
    <submittedName>
        <fullName evidence="1">Uncharacterized protein</fullName>
    </submittedName>
</protein>
<feature type="non-terminal residue" evidence="1">
    <location>
        <position position="37"/>
    </location>
</feature>
<name>A0A6J4NDW8_9CYAN</name>
<evidence type="ECO:0000313" key="1">
    <source>
        <dbReference type="EMBL" id="CAA9385716.1"/>
    </source>
</evidence>
<feature type="non-terminal residue" evidence="1">
    <location>
        <position position="1"/>
    </location>
</feature>
<dbReference type="AlphaFoldDB" id="A0A6J4NDW8"/>
<proteinExistence type="predicted"/>
<gene>
    <name evidence="1" type="ORF">AVDCRST_MAG94-5130</name>
</gene>
<sequence>CNQQTATSITVFVAIGWLRHQLMPSLSTLSRMIHSRI</sequence>
<accession>A0A6J4NDW8</accession>
<reference evidence="1" key="1">
    <citation type="submission" date="2020-02" db="EMBL/GenBank/DDBJ databases">
        <authorList>
            <person name="Meier V. D."/>
        </authorList>
    </citation>
    <scope>NUCLEOTIDE SEQUENCE</scope>
    <source>
        <strain evidence="1">AVDCRST_MAG94</strain>
    </source>
</reference>